<protein>
    <submittedName>
        <fullName evidence="7">Cytochrome P450 52A5</fullName>
    </submittedName>
</protein>
<comment type="similarity">
    <text evidence="2">Belongs to the cytochrome P450 family.</text>
</comment>
<evidence type="ECO:0000256" key="5">
    <source>
        <dbReference type="ARBA" id="ARBA00023004"/>
    </source>
</evidence>
<dbReference type="InterPro" id="IPR047146">
    <property type="entry name" value="Cyt_P450_E_CYP52_fungi"/>
</dbReference>
<evidence type="ECO:0000256" key="6">
    <source>
        <dbReference type="ARBA" id="ARBA00023033"/>
    </source>
</evidence>
<dbReference type="Proteomes" id="UP000078559">
    <property type="component" value="Chromosome 4"/>
</dbReference>
<dbReference type="GO" id="GO:0005506">
    <property type="term" value="F:iron ion binding"/>
    <property type="evidence" value="ECO:0007669"/>
    <property type="project" value="InterPro"/>
</dbReference>
<dbReference type="Pfam" id="PF00067">
    <property type="entry name" value="p450"/>
    <property type="match status" value="1"/>
</dbReference>
<evidence type="ECO:0000313" key="7">
    <source>
        <dbReference type="EMBL" id="KUI68156.1"/>
    </source>
</evidence>
<dbReference type="PANTHER" id="PTHR24287:SF18">
    <property type="entry name" value="CYTOCHROME P450 MONOOXYGENASE APDE-RELATED"/>
    <property type="match status" value="1"/>
</dbReference>
<evidence type="ECO:0000256" key="4">
    <source>
        <dbReference type="ARBA" id="ARBA00023002"/>
    </source>
</evidence>
<evidence type="ECO:0000313" key="8">
    <source>
        <dbReference type="Proteomes" id="UP000078559"/>
    </source>
</evidence>
<dbReference type="AlphaFoldDB" id="A0A194VVA9"/>
<dbReference type="EMBL" id="CM003101">
    <property type="protein sequence ID" value="KUI68156.1"/>
    <property type="molecule type" value="Genomic_DNA"/>
</dbReference>
<evidence type="ECO:0000256" key="1">
    <source>
        <dbReference type="ARBA" id="ARBA00001971"/>
    </source>
</evidence>
<dbReference type="PANTHER" id="PTHR24287">
    <property type="entry name" value="P450, PUTATIVE (EUROFUNG)-RELATED"/>
    <property type="match status" value="1"/>
</dbReference>
<organism evidence="7 8">
    <name type="scientific">Cytospora mali</name>
    <name type="common">Apple Valsa canker fungus</name>
    <name type="synonym">Valsa mali</name>
    <dbReference type="NCBI Taxonomy" id="578113"/>
    <lineage>
        <taxon>Eukaryota</taxon>
        <taxon>Fungi</taxon>
        <taxon>Dikarya</taxon>
        <taxon>Ascomycota</taxon>
        <taxon>Pezizomycotina</taxon>
        <taxon>Sordariomycetes</taxon>
        <taxon>Sordariomycetidae</taxon>
        <taxon>Diaporthales</taxon>
        <taxon>Cytosporaceae</taxon>
        <taxon>Cytospora</taxon>
    </lineage>
</organism>
<dbReference type="GO" id="GO:0020037">
    <property type="term" value="F:heme binding"/>
    <property type="evidence" value="ECO:0007669"/>
    <property type="project" value="InterPro"/>
</dbReference>
<keyword evidence="3" id="KW-0479">Metal-binding</keyword>
<accession>A0A194VVA9</accession>
<reference evidence="7" key="1">
    <citation type="submission" date="2014-12" db="EMBL/GenBank/DDBJ databases">
        <title>Genome Sequence of Valsa Canker Pathogens Uncovers a Specific Adaption of Colonization on Woody Bark.</title>
        <authorList>
            <person name="Yin Z."/>
            <person name="Liu H."/>
            <person name="Gao X."/>
            <person name="Li Z."/>
            <person name="Song N."/>
            <person name="Ke X."/>
            <person name="Dai Q."/>
            <person name="Wu Y."/>
            <person name="Sun Y."/>
            <person name="Xu J.-R."/>
            <person name="Kang Z.K."/>
            <person name="Wang L."/>
            <person name="Huang L."/>
        </authorList>
    </citation>
    <scope>NUCLEOTIDE SEQUENCE [LARGE SCALE GENOMIC DNA]</scope>
    <source>
        <strain evidence="7">03-8</strain>
    </source>
</reference>
<keyword evidence="8" id="KW-1185">Reference proteome</keyword>
<sequence>MSLSSDYGLGLRASYFQPLLGSGILTQDGALWKHSRALLRPQSTSTKSQNFEQTKHCVQNRIDGAANDGGTVDLQPLFFKLTLDTTMFLLFGDSVSALEWGDVAQAFNLAQDYLAHRRRLGQF</sequence>
<dbReference type="InterPro" id="IPR001128">
    <property type="entry name" value="Cyt_P450"/>
</dbReference>
<proteinExistence type="inferred from homology"/>
<comment type="cofactor">
    <cofactor evidence="1">
        <name>heme</name>
        <dbReference type="ChEBI" id="CHEBI:30413"/>
    </cofactor>
</comment>
<dbReference type="OrthoDB" id="1470350at2759"/>
<dbReference type="Gene3D" id="1.10.630.10">
    <property type="entry name" value="Cytochrome P450"/>
    <property type="match status" value="1"/>
</dbReference>
<evidence type="ECO:0000256" key="2">
    <source>
        <dbReference type="ARBA" id="ARBA00010617"/>
    </source>
</evidence>
<keyword evidence="5" id="KW-0408">Iron</keyword>
<keyword evidence="4" id="KW-0560">Oxidoreductase</keyword>
<dbReference type="InterPro" id="IPR036396">
    <property type="entry name" value="Cyt_P450_sf"/>
</dbReference>
<dbReference type="GO" id="GO:0004497">
    <property type="term" value="F:monooxygenase activity"/>
    <property type="evidence" value="ECO:0007669"/>
    <property type="project" value="UniProtKB-KW"/>
</dbReference>
<dbReference type="SUPFAM" id="SSF48264">
    <property type="entry name" value="Cytochrome P450"/>
    <property type="match status" value="1"/>
</dbReference>
<gene>
    <name evidence="7" type="ORF">VM1G_11581</name>
</gene>
<keyword evidence="6" id="KW-0503">Monooxygenase</keyword>
<dbReference type="GO" id="GO:0016705">
    <property type="term" value="F:oxidoreductase activity, acting on paired donors, with incorporation or reduction of molecular oxygen"/>
    <property type="evidence" value="ECO:0007669"/>
    <property type="project" value="InterPro"/>
</dbReference>
<evidence type="ECO:0000256" key="3">
    <source>
        <dbReference type="ARBA" id="ARBA00022723"/>
    </source>
</evidence>
<name>A0A194VVA9_CYTMA</name>